<gene>
    <name evidence="1" type="ORF">HAX54_016053</name>
</gene>
<proteinExistence type="predicted"/>
<protein>
    <submittedName>
        <fullName evidence="1">Uncharacterized protein</fullName>
    </submittedName>
</protein>
<reference evidence="1 2" key="1">
    <citation type="journal article" date="2021" name="BMC Genomics">
        <title>Datura genome reveals duplications of psychoactive alkaloid biosynthetic genes and high mutation rate following tissue culture.</title>
        <authorList>
            <person name="Rajewski A."/>
            <person name="Carter-House D."/>
            <person name="Stajich J."/>
            <person name="Litt A."/>
        </authorList>
    </citation>
    <scope>NUCLEOTIDE SEQUENCE [LARGE SCALE GENOMIC DNA]</scope>
    <source>
        <strain evidence="1">AR-01</strain>
    </source>
</reference>
<name>A0ABS8UI91_DATST</name>
<sequence>MTKQDKDKVPLVFNEEHSNTETTLGEGYETLILLEGTLIDKQRTRSPTIWMTKIKELHNVVTMISNNANLSEQVPLDMDEPDNDSLDGTMIRGQTRARQMEFSRTKPMTQRMSRRKIGRIVRWGCRTRLIELF</sequence>
<keyword evidence="2" id="KW-1185">Reference proteome</keyword>
<accession>A0ABS8UI91</accession>
<evidence type="ECO:0000313" key="2">
    <source>
        <dbReference type="Proteomes" id="UP000823775"/>
    </source>
</evidence>
<comment type="caution">
    <text evidence="1">The sequence shown here is derived from an EMBL/GenBank/DDBJ whole genome shotgun (WGS) entry which is preliminary data.</text>
</comment>
<evidence type="ECO:0000313" key="1">
    <source>
        <dbReference type="EMBL" id="MCD9558607.1"/>
    </source>
</evidence>
<organism evidence="1 2">
    <name type="scientific">Datura stramonium</name>
    <name type="common">Jimsonweed</name>
    <name type="synonym">Common thornapple</name>
    <dbReference type="NCBI Taxonomy" id="4076"/>
    <lineage>
        <taxon>Eukaryota</taxon>
        <taxon>Viridiplantae</taxon>
        <taxon>Streptophyta</taxon>
        <taxon>Embryophyta</taxon>
        <taxon>Tracheophyta</taxon>
        <taxon>Spermatophyta</taxon>
        <taxon>Magnoliopsida</taxon>
        <taxon>eudicotyledons</taxon>
        <taxon>Gunneridae</taxon>
        <taxon>Pentapetalae</taxon>
        <taxon>asterids</taxon>
        <taxon>lamiids</taxon>
        <taxon>Solanales</taxon>
        <taxon>Solanaceae</taxon>
        <taxon>Solanoideae</taxon>
        <taxon>Datureae</taxon>
        <taxon>Datura</taxon>
    </lineage>
</organism>
<dbReference type="Proteomes" id="UP000823775">
    <property type="component" value="Unassembled WGS sequence"/>
</dbReference>
<dbReference type="EMBL" id="JACEIK010002033">
    <property type="protein sequence ID" value="MCD9558607.1"/>
    <property type="molecule type" value="Genomic_DNA"/>
</dbReference>